<evidence type="ECO:0000313" key="2">
    <source>
        <dbReference type="EMBL" id="KAK3389743.1"/>
    </source>
</evidence>
<organism evidence="2 3">
    <name type="scientific">Podospora didyma</name>
    <dbReference type="NCBI Taxonomy" id="330526"/>
    <lineage>
        <taxon>Eukaryota</taxon>
        <taxon>Fungi</taxon>
        <taxon>Dikarya</taxon>
        <taxon>Ascomycota</taxon>
        <taxon>Pezizomycotina</taxon>
        <taxon>Sordariomycetes</taxon>
        <taxon>Sordariomycetidae</taxon>
        <taxon>Sordariales</taxon>
        <taxon>Podosporaceae</taxon>
        <taxon>Podospora</taxon>
    </lineage>
</organism>
<dbReference type="AlphaFoldDB" id="A0AAE0NXW1"/>
<evidence type="ECO:0000313" key="3">
    <source>
        <dbReference type="Proteomes" id="UP001285441"/>
    </source>
</evidence>
<dbReference type="Proteomes" id="UP001285441">
    <property type="component" value="Unassembled WGS sequence"/>
</dbReference>
<reference evidence="2" key="2">
    <citation type="submission" date="2023-06" db="EMBL/GenBank/DDBJ databases">
        <authorList>
            <consortium name="Lawrence Berkeley National Laboratory"/>
            <person name="Haridas S."/>
            <person name="Hensen N."/>
            <person name="Bonometti L."/>
            <person name="Westerberg I."/>
            <person name="Brannstrom I.O."/>
            <person name="Guillou S."/>
            <person name="Cros-Aarteil S."/>
            <person name="Calhoun S."/>
            <person name="Kuo A."/>
            <person name="Mondo S."/>
            <person name="Pangilinan J."/>
            <person name="Riley R."/>
            <person name="LaButti K."/>
            <person name="Andreopoulos B."/>
            <person name="Lipzen A."/>
            <person name="Chen C."/>
            <person name="Yanf M."/>
            <person name="Daum C."/>
            <person name="Ng V."/>
            <person name="Clum A."/>
            <person name="Steindorff A."/>
            <person name="Ohm R."/>
            <person name="Martin F."/>
            <person name="Silar P."/>
            <person name="Natvig D."/>
            <person name="Lalanne C."/>
            <person name="Gautier V."/>
            <person name="Ament-velasquez S.L."/>
            <person name="Kruys A."/>
            <person name="Hutchinson M.I."/>
            <person name="Powell A.J."/>
            <person name="Barry K."/>
            <person name="Miller A.N."/>
            <person name="Grigoriev I.V."/>
            <person name="Debuchy R."/>
            <person name="Gladieux P."/>
            <person name="Thoren M.H."/>
            <person name="Johannesson H."/>
        </authorList>
    </citation>
    <scope>NUCLEOTIDE SEQUENCE</scope>
    <source>
        <strain evidence="2">CBS 232.78</strain>
    </source>
</reference>
<feature type="compositionally biased region" description="Polar residues" evidence="1">
    <location>
        <begin position="27"/>
        <end position="45"/>
    </location>
</feature>
<feature type="region of interest" description="Disordered" evidence="1">
    <location>
        <begin position="140"/>
        <end position="171"/>
    </location>
</feature>
<evidence type="ECO:0000256" key="1">
    <source>
        <dbReference type="SAM" id="MobiDB-lite"/>
    </source>
</evidence>
<name>A0AAE0NXW1_9PEZI</name>
<comment type="caution">
    <text evidence="2">The sequence shown here is derived from an EMBL/GenBank/DDBJ whole genome shotgun (WGS) entry which is preliminary data.</text>
</comment>
<feature type="compositionally biased region" description="Basic and acidic residues" evidence="1">
    <location>
        <begin position="144"/>
        <end position="156"/>
    </location>
</feature>
<dbReference type="EMBL" id="JAULSW010000002">
    <property type="protein sequence ID" value="KAK3389743.1"/>
    <property type="molecule type" value="Genomic_DNA"/>
</dbReference>
<dbReference type="Pfam" id="PF13092">
    <property type="entry name" value="CENP-L"/>
    <property type="match status" value="1"/>
</dbReference>
<keyword evidence="3" id="KW-1185">Reference proteome</keyword>
<accession>A0AAE0NXW1</accession>
<feature type="region of interest" description="Disordered" evidence="1">
    <location>
        <begin position="1"/>
        <end position="53"/>
    </location>
</feature>
<reference evidence="2" key="1">
    <citation type="journal article" date="2023" name="Mol. Phylogenet. Evol.">
        <title>Genome-scale phylogeny and comparative genomics of the fungal order Sordariales.</title>
        <authorList>
            <person name="Hensen N."/>
            <person name="Bonometti L."/>
            <person name="Westerberg I."/>
            <person name="Brannstrom I.O."/>
            <person name="Guillou S."/>
            <person name="Cros-Aarteil S."/>
            <person name="Calhoun S."/>
            <person name="Haridas S."/>
            <person name="Kuo A."/>
            <person name="Mondo S."/>
            <person name="Pangilinan J."/>
            <person name="Riley R."/>
            <person name="LaButti K."/>
            <person name="Andreopoulos B."/>
            <person name="Lipzen A."/>
            <person name="Chen C."/>
            <person name="Yan M."/>
            <person name="Daum C."/>
            <person name="Ng V."/>
            <person name="Clum A."/>
            <person name="Steindorff A."/>
            <person name="Ohm R.A."/>
            <person name="Martin F."/>
            <person name="Silar P."/>
            <person name="Natvig D.O."/>
            <person name="Lalanne C."/>
            <person name="Gautier V."/>
            <person name="Ament-Velasquez S.L."/>
            <person name="Kruys A."/>
            <person name="Hutchinson M.I."/>
            <person name="Powell A.J."/>
            <person name="Barry K."/>
            <person name="Miller A.N."/>
            <person name="Grigoriev I.V."/>
            <person name="Debuchy R."/>
            <person name="Gladieux P."/>
            <person name="Hiltunen Thoren M."/>
            <person name="Johannesson H."/>
        </authorList>
    </citation>
    <scope>NUCLEOTIDE SEQUENCE</scope>
    <source>
        <strain evidence="2">CBS 232.78</strain>
    </source>
</reference>
<protein>
    <submittedName>
        <fullName evidence="2">Kinetochore complex Sim4 subunit Fta1-domain-containing protein</fullName>
    </submittedName>
</protein>
<gene>
    <name evidence="2" type="ORF">B0H63DRAFT_464253</name>
</gene>
<feature type="compositionally biased region" description="Pro residues" evidence="1">
    <location>
        <begin position="1"/>
        <end position="19"/>
    </location>
</feature>
<proteinExistence type="predicted"/>
<sequence>MPPRGRSPRKPPSPDPQPRARPVSASPDRSSQAAESDNDDQTTTADPLDLPPFYNTTFSAHRVSPLHIGKEPLTSARLQKLADWLRGMLVGDVVRGVEVGRGLGDRDNNEDGSGGFMGRAGALELVEIRWVPVASVLDIGRNNAGDDQRPESRDLGSQEEPQERGGNWSTSAGWQKTVMGLRKKKALYISLRYEAAECTALLLPSLARGGDDDDEVMMEDQALFELGKGGRNGGKAADPQHFLALPLLLLRMPAPLKAVVSEFLAKSFDCRVSTLRMGTRSLVRSWETWIRSAGLPSRGPLAKDMVLGLGFYLPPSEAKDASASQDKEENDDAPVDHPLGLKSIDFIIPAAELRRFVDAGSNLVGENKRKKKADGPVLGWDGDIKKRRKLAGRLYEEGWEWRKISDEDPVDEKHQQPFTEALGRYVHQHLALDLFHPGVRITKIACGGFVMSEGRVKVFAAIDLGDATSGAEGSGPGQRAAVWELLRDLVGKAKVNGVH</sequence>
<dbReference type="InterPro" id="IPR025204">
    <property type="entry name" value="CENP-L"/>
</dbReference>